<feature type="transmembrane region" description="Helical" evidence="5">
    <location>
        <begin position="271"/>
        <end position="294"/>
    </location>
</feature>
<dbReference type="Gene3D" id="3.90.550.10">
    <property type="entry name" value="Spore Coat Polysaccharide Biosynthesis Protein SpsA, Chain A"/>
    <property type="match status" value="1"/>
</dbReference>
<evidence type="ECO:0000256" key="1">
    <source>
        <dbReference type="ARBA" id="ARBA00004776"/>
    </source>
</evidence>
<feature type="domain" description="Glycosyltransferase 2-like" evidence="6">
    <location>
        <begin position="29"/>
        <end position="170"/>
    </location>
</feature>
<dbReference type="InterPro" id="IPR001173">
    <property type="entry name" value="Glyco_trans_2-like"/>
</dbReference>
<evidence type="ECO:0000256" key="5">
    <source>
        <dbReference type="SAM" id="Phobius"/>
    </source>
</evidence>
<accession>A0ABR8C9M7</accession>
<dbReference type="PANTHER" id="PTHR43179">
    <property type="entry name" value="RHAMNOSYLTRANSFERASE WBBL"/>
    <property type="match status" value="1"/>
</dbReference>
<evidence type="ECO:0000256" key="4">
    <source>
        <dbReference type="ARBA" id="ARBA00022679"/>
    </source>
</evidence>
<reference evidence="7 8" key="1">
    <citation type="journal article" date="2020" name="ISME J.">
        <title>Comparative genomics reveals insights into cyanobacterial evolution and habitat adaptation.</title>
        <authorList>
            <person name="Chen M.Y."/>
            <person name="Teng W.K."/>
            <person name="Zhao L."/>
            <person name="Hu C.X."/>
            <person name="Zhou Y.K."/>
            <person name="Han B.P."/>
            <person name="Song L.R."/>
            <person name="Shu W.S."/>
        </authorList>
    </citation>
    <scope>NUCLEOTIDE SEQUENCE [LARGE SCALE GENOMIC DNA]</scope>
    <source>
        <strain evidence="7 8">FACHB-1050</strain>
    </source>
</reference>
<sequence>MEINKISSISYSVNLKNILNLKLIMIYFITVNYYSTELIKKLIQSIQLNIKSNYKLIIVNNSCLDISINQLKDYSNVVIFNSEENLGFGRGCNFGIDYIYGIDSKALVWLINPDATIHKNSKEYIFECLEKDPSIAILGTKIQDANERIWFSSGAFNHWTGNIKHKADYTENKKTRIGTVKSRWVCGCSLIINLDRFEHCPNFDPKYFLYCEDTDLCERYYQRGYHIAITNHILVTHQVSSIIGKDQKNMYSHYTFSRLYFLQQHSTRLGLLIYITYTLIKICLLLPINLPIALGRWNGFKNWLWLVKV</sequence>
<dbReference type="Pfam" id="PF00535">
    <property type="entry name" value="Glycos_transf_2"/>
    <property type="match status" value="1"/>
</dbReference>
<organism evidence="7 8">
    <name type="scientific">Phormidium tenue FACHB-1050</name>
    <dbReference type="NCBI Taxonomy" id="2692857"/>
    <lineage>
        <taxon>Bacteria</taxon>
        <taxon>Bacillati</taxon>
        <taxon>Cyanobacteriota</taxon>
        <taxon>Cyanophyceae</taxon>
        <taxon>Oscillatoriophycideae</taxon>
        <taxon>Oscillatoriales</taxon>
        <taxon>Oscillatoriaceae</taxon>
        <taxon>Phormidium</taxon>
    </lineage>
</organism>
<keyword evidence="8" id="KW-1185">Reference proteome</keyword>
<comment type="pathway">
    <text evidence="1">Cell wall biogenesis; cell wall polysaccharide biosynthesis.</text>
</comment>
<dbReference type="PANTHER" id="PTHR43179:SF12">
    <property type="entry name" value="GALACTOFURANOSYLTRANSFERASE GLFT2"/>
    <property type="match status" value="1"/>
</dbReference>
<keyword evidence="4" id="KW-0808">Transferase</keyword>
<dbReference type="InterPro" id="IPR029044">
    <property type="entry name" value="Nucleotide-diphossugar_trans"/>
</dbReference>
<keyword evidence="5" id="KW-1133">Transmembrane helix</keyword>
<comment type="caution">
    <text evidence="7">The sequence shown here is derived from an EMBL/GenBank/DDBJ whole genome shotgun (WGS) entry which is preliminary data.</text>
</comment>
<proteinExistence type="inferred from homology"/>
<dbReference type="Proteomes" id="UP000618445">
    <property type="component" value="Unassembled WGS sequence"/>
</dbReference>
<protein>
    <submittedName>
        <fullName evidence="7">Glycosyltransferase</fullName>
    </submittedName>
</protein>
<keyword evidence="5" id="KW-0812">Transmembrane</keyword>
<gene>
    <name evidence="7" type="ORF">H6G05_11130</name>
</gene>
<keyword evidence="3" id="KW-0328">Glycosyltransferase</keyword>
<evidence type="ECO:0000256" key="2">
    <source>
        <dbReference type="ARBA" id="ARBA00006739"/>
    </source>
</evidence>
<evidence type="ECO:0000256" key="3">
    <source>
        <dbReference type="ARBA" id="ARBA00022676"/>
    </source>
</evidence>
<name>A0ABR8C9M7_9CYAN</name>
<keyword evidence="5" id="KW-0472">Membrane</keyword>
<dbReference type="EMBL" id="JACJQY010000015">
    <property type="protein sequence ID" value="MBD2317394.1"/>
    <property type="molecule type" value="Genomic_DNA"/>
</dbReference>
<dbReference type="SUPFAM" id="SSF53448">
    <property type="entry name" value="Nucleotide-diphospho-sugar transferases"/>
    <property type="match status" value="1"/>
</dbReference>
<dbReference type="RefSeq" id="WP_190578241.1">
    <property type="nucleotide sequence ID" value="NZ_JACJQY010000015.1"/>
</dbReference>
<evidence type="ECO:0000259" key="6">
    <source>
        <dbReference type="Pfam" id="PF00535"/>
    </source>
</evidence>
<evidence type="ECO:0000313" key="7">
    <source>
        <dbReference type="EMBL" id="MBD2317394.1"/>
    </source>
</evidence>
<evidence type="ECO:0000313" key="8">
    <source>
        <dbReference type="Proteomes" id="UP000618445"/>
    </source>
</evidence>
<comment type="similarity">
    <text evidence="2">Belongs to the glycosyltransferase 2 family.</text>
</comment>